<evidence type="ECO:0000313" key="4">
    <source>
        <dbReference type="EMBL" id="SUO94471.1"/>
    </source>
</evidence>
<dbReference type="Gene3D" id="3.40.50.10090">
    <property type="match status" value="2"/>
</dbReference>
<dbReference type="InterPro" id="IPR036388">
    <property type="entry name" value="WH-like_DNA-bd_sf"/>
</dbReference>
<dbReference type="EMBL" id="UHID01000001">
    <property type="protein sequence ID" value="SUO94471.1"/>
    <property type="molecule type" value="Genomic_DNA"/>
</dbReference>
<dbReference type="Gene3D" id="1.10.10.10">
    <property type="entry name" value="Winged helix-like DNA-binding domain superfamily/Winged helix DNA-binding domain"/>
    <property type="match status" value="1"/>
</dbReference>
<evidence type="ECO:0000313" key="5">
    <source>
        <dbReference type="Proteomes" id="UP000254150"/>
    </source>
</evidence>
<protein>
    <submittedName>
        <fullName evidence="4">Transcriptional regulator</fullName>
    </submittedName>
</protein>
<reference evidence="4 5" key="1">
    <citation type="submission" date="2018-06" db="EMBL/GenBank/DDBJ databases">
        <authorList>
            <consortium name="Pathogen Informatics"/>
            <person name="Doyle S."/>
        </authorList>
    </citation>
    <scope>NUCLEOTIDE SEQUENCE [LARGE SCALE GENOMIC DNA]</scope>
    <source>
        <strain evidence="4 5">NCTC7807</strain>
    </source>
</reference>
<dbReference type="Proteomes" id="UP000254150">
    <property type="component" value="Unassembled WGS sequence"/>
</dbReference>
<accession>A0A380MRY2</accession>
<dbReference type="GO" id="GO:0006355">
    <property type="term" value="P:regulation of DNA-templated transcription"/>
    <property type="evidence" value="ECO:0007669"/>
    <property type="project" value="InterPro"/>
</dbReference>
<dbReference type="AlphaFoldDB" id="A0A380MRY2"/>
<dbReference type="CDD" id="cd00383">
    <property type="entry name" value="trans_reg_C"/>
    <property type="match status" value="1"/>
</dbReference>
<name>A0A380MRY2_STRGR</name>
<evidence type="ECO:0000256" key="1">
    <source>
        <dbReference type="ARBA" id="ARBA00023125"/>
    </source>
</evidence>
<dbReference type="GO" id="GO:0004852">
    <property type="term" value="F:uroporphyrinogen-III synthase activity"/>
    <property type="evidence" value="ECO:0007669"/>
    <property type="project" value="InterPro"/>
</dbReference>
<dbReference type="InterPro" id="IPR016032">
    <property type="entry name" value="Sig_transdc_resp-reg_C-effctor"/>
</dbReference>
<evidence type="ECO:0000259" key="3">
    <source>
        <dbReference type="PROSITE" id="PS51755"/>
    </source>
</evidence>
<dbReference type="GO" id="GO:0000160">
    <property type="term" value="P:phosphorelay signal transduction system"/>
    <property type="evidence" value="ECO:0007669"/>
    <property type="project" value="InterPro"/>
</dbReference>
<sequence>MSDAGADGPSPLTGFTVGVTAERRAGELGALLGRRGAEVVYAPALRVVPLAGDGELRAATERLVARPPEVVVASTAVGFRGWVEAAEGWGTGPALLAALGGARLLTRGPKVTGAVRAAGLREEWSPRSEAMGEVLERLLAEGVEGLRVAVQLHGEPVPGFAEALRAAGAEVVGVPVYRWLPPADPAPLDRLVEATVRRGVDALAFTSAPAVTSLLRRAEALGRRKALVDALRGEVLPVCVGPVTALPLQEAGVEPVRPERFRLGPMVQRLCEELPGRAPLLTVAGHRVRLRGHAVLVDDELRPVPPAPMALLRTLARSPGRVVGRDELLGALPGAGHDEHAVEGAVARLRAALGVPGLVLTAAGRGYRLADGPGA</sequence>
<dbReference type="CDD" id="cd06578">
    <property type="entry name" value="HemD"/>
    <property type="match status" value="1"/>
</dbReference>
<dbReference type="NCBIfam" id="NF005568">
    <property type="entry name" value="PRK07239.1"/>
    <property type="match status" value="1"/>
</dbReference>
<dbReference type="PANTHER" id="PTHR40082">
    <property type="entry name" value="BLR5956 PROTEIN"/>
    <property type="match status" value="1"/>
</dbReference>
<evidence type="ECO:0000256" key="2">
    <source>
        <dbReference type="PROSITE-ProRule" id="PRU01091"/>
    </source>
</evidence>
<dbReference type="SMART" id="SM00862">
    <property type="entry name" value="Trans_reg_C"/>
    <property type="match status" value="1"/>
</dbReference>
<dbReference type="SUPFAM" id="SSF46894">
    <property type="entry name" value="C-terminal effector domain of the bipartite response regulators"/>
    <property type="match status" value="1"/>
</dbReference>
<dbReference type="InterPro" id="IPR039793">
    <property type="entry name" value="UROS/Hem4"/>
</dbReference>
<dbReference type="RefSeq" id="WP_100457781.1">
    <property type="nucleotide sequence ID" value="NZ_UHID01000001.1"/>
</dbReference>
<dbReference type="GO" id="GO:0003677">
    <property type="term" value="F:DNA binding"/>
    <property type="evidence" value="ECO:0007669"/>
    <property type="project" value="UniProtKB-UniRule"/>
</dbReference>
<dbReference type="Pfam" id="PF02602">
    <property type="entry name" value="HEM4"/>
    <property type="match status" value="1"/>
</dbReference>
<proteinExistence type="predicted"/>
<organism evidence="4 5">
    <name type="scientific">Streptomyces griseus</name>
    <dbReference type="NCBI Taxonomy" id="1911"/>
    <lineage>
        <taxon>Bacteria</taxon>
        <taxon>Bacillati</taxon>
        <taxon>Actinomycetota</taxon>
        <taxon>Actinomycetes</taxon>
        <taxon>Kitasatosporales</taxon>
        <taxon>Streptomycetaceae</taxon>
        <taxon>Streptomyces</taxon>
    </lineage>
</organism>
<keyword evidence="1 2" id="KW-0238">DNA-binding</keyword>
<gene>
    <name evidence="4" type="ORF">NCTC7807_00896</name>
</gene>
<dbReference type="InterPro" id="IPR003754">
    <property type="entry name" value="4pyrrol_synth_uPrphyn_synth"/>
</dbReference>
<dbReference type="PROSITE" id="PS51755">
    <property type="entry name" value="OMPR_PHOB"/>
    <property type="match status" value="1"/>
</dbReference>
<dbReference type="Pfam" id="PF00486">
    <property type="entry name" value="Trans_reg_C"/>
    <property type="match status" value="1"/>
</dbReference>
<dbReference type="SUPFAM" id="SSF69618">
    <property type="entry name" value="HemD-like"/>
    <property type="match status" value="1"/>
</dbReference>
<dbReference type="GO" id="GO:0006780">
    <property type="term" value="P:uroporphyrinogen III biosynthetic process"/>
    <property type="evidence" value="ECO:0007669"/>
    <property type="project" value="InterPro"/>
</dbReference>
<feature type="domain" description="OmpR/PhoB-type" evidence="3">
    <location>
        <begin position="278"/>
        <end position="371"/>
    </location>
</feature>
<dbReference type="InterPro" id="IPR036108">
    <property type="entry name" value="4pyrrol_syn_uPrphyn_synt_sf"/>
</dbReference>
<feature type="DNA-binding region" description="OmpR/PhoB-type" evidence="2">
    <location>
        <begin position="278"/>
        <end position="371"/>
    </location>
</feature>
<dbReference type="PANTHER" id="PTHR40082:SF1">
    <property type="entry name" value="BLR5956 PROTEIN"/>
    <property type="match status" value="1"/>
</dbReference>
<dbReference type="InterPro" id="IPR001867">
    <property type="entry name" value="OmpR/PhoB-type_DNA-bd"/>
</dbReference>